<gene>
    <name evidence="2" type="primary">pol_375</name>
    <name evidence="2" type="ORF">CM83_104812</name>
</gene>
<sequence length="143" mass="15815">RHFSVRGYTCYRADHPDDCHKGGAALLVRSDIKHQPLLPIIENEMQIARIEISLSGVSFQIAAFYSAGANSLRASDVWAFTHELGSRFIIGGDFNAKNRIFGSTVANPRGNMLASEVQHLGITVLHPLQPTHYPEHVGQRPDI</sequence>
<organism evidence="2">
    <name type="scientific">Lygus hesperus</name>
    <name type="common">Western plant bug</name>
    <dbReference type="NCBI Taxonomy" id="30085"/>
    <lineage>
        <taxon>Eukaryota</taxon>
        <taxon>Metazoa</taxon>
        <taxon>Ecdysozoa</taxon>
        <taxon>Arthropoda</taxon>
        <taxon>Hexapoda</taxon>
        <taxon>Insecta</taxon>
        <taxon>Pterygota</taxon>
        <taxon>Neoptera</taxon>
        <taxon>Paraneoptera</taxon>
        <taxon>Hemiptera</taxon>
        <taxon>Heteroptera</taxon>
        <taxon>Panheteroptera</taxon>
        <taxon>Cimicomorpha</taxon>
        <taxon>Miridae</taxon>
        <taxon>Mirini</taxon>
        <taxon>Lygus</taxon>
    </lineage>
</organism>
<name>A0A0A9YBU2_LYGHE</name>
<accession>A0A0A9YBU2</accession>
<dbReference type="InterPro" id="IPR005135">
    <property type="entry name" value="Endo/exonuclease/phosphatase"/>
</dbReference>
<dbReference type="SUPFAM" id="SSF56219">
    <property type="entry name" value="DNase I-like"/>
    <property type="match status" value="1"/>
</dbReference>
<reference evidence="2" key="2">
    <citation type="submission" date="2014-07" db="EMBL/GenBank/DDBJ databases">
        <authorList>
            <person name="Hull J."/>
        </authorList>
    </citation>
    <scope>NUCLEOTIDE SEQUENCE</scope>
</reference>
<dbReference type="PANTHER" id="PTHR33273:SF4">
    <property type="entry name" value="ENDONUCLEASE_EXONUCLEASE_PHOSPHATASE DOMAIN-CONTAINING PROTEIN"/>
    <property type="match status" value="1"/>
</dbReference>
<proteinExistence type="predicted"/>
<keyword evidence="2" id="KW-0808">Transferase</keyword>
<reference evidence="2" key="1">
    <citation type="journal article" date="2014" name="PLoS ONE">
        <title>Transcriptome-Based Identification of ABC Transporters in the Western Tarnished Plant Bug Lygus hesperus.</title>
        <authorList>
            <person name="Hull J.J."/>
            <person name="Chaney K."/>
            <person name="Geib S.M."/>
            <person name="Fabrick J.A."/>
            <person name="Brent C.S."/>
            <person name="Walsh D."/>
            <person name="Lavine L.C."/>
        </authorList>
    </citation>
    <scope>NUCLEOTIDE SEQUENCE</scope>
</reference>
<feature type="domain" description="Endonuclease/exonuclease/phosphatase" evidence="1">
    <location>
        <begin position="13"/>
        <end position="118"/>
    </location>
</feature>
<dbReference type="Gene3D" id="3.60.10.10">
    <property type="entry name" value="Endonuclease/exonuclease/phosphatase"/>
    <property type="match status" value="1"/>
</dbReference>
<dbReference type="GO" id="GO:0003964">
    <property type="term" value="F:RNA-directed DNA polymerase activity"/>
    <property type="evidence" value="ECO:0007669"/>
    <property type="project" value="UniProtKB-KW"/>
</dbReference>
<keyword evidence="2" id="KW-0695">RNA-directed DNA polymerase</keyword>
<feature type="non-terminal residue" evidence="2">
    <location>
        <position position="1"/>
    </location>
</feature>
<dbReference type="EMBL" id="GBHO01014000">
    <property type="protein sequence ID" value="JAG29604.1"/>
    <property type="molecule type" value="Transcribed_RNA"/>
</dbReference>
<dbReference type="AlphaFoldDB" id="A0A0A9YBU2"/>
<dbReference type="InterPro" id="IPR036691">
    <property type="entry name" value="Endo/exonu/phosph_ase_sf"/>
</dbReference>
<protein>
    <submittedName>
        <fullName evidence="2">RNA-directed DNA polymerase from mobile element jockey</fullName>
    </submittedName>
</protein>
<feature type="non-terminal residue" evidence="2">
    <location>
        <position position="143"/>
    </location>
</feature>
<dbReference type="Pfam" id="PF03372">
    <property type="entry name" value="Exo_endo_phos"/>
    <property type="match status" value="1"/>
</dbReference>
<dbReference type="PANTHER" id="PTHR33273">
    <property type="entry name" value="DOMAIN-CONTAINING PROTEIN, PUTATIVE-RELATED"/>
    <property type="match status" value="1"/>
</dbReference>
<keyword evidence="2" id="KW-0548">Nucleotidyltransferase</keyword>
<evidence type="ECO:0000313" key="2">
    <source>
        <dbReference type="EMBL" id="JAG29604.1"/>
    </source>
</evidence>
<evidence type="ECO:0000259" key="1">
    <source>
        <dbReference type="Pfam" id="PF03372"/>
    </source>
</evidence>